<sequence length="420" mass="48116">MRVAIIGAGAAGLTTAKHVASSNMDLDVFEMREELGGVWAYTDDVGEDRYGYPVYSAMYKGLRLNLPKEIMGFSDFDIPARENCYLTQPEMLDFLKLYAETFDLIKYIKFNTMVMDISPVDDKWKVTTVYKPTKKETTDVYDSVIICNGHYNNPIIPTLQGQEHFTGTIDHSRNYRNSEKFRGKRVLVIGAGSSGMDLTMHVSTVAEHVTLSYHAPERIKIQYPPNVEIKPDVQKIVGSDKVEFVDGSCCRYNAILFCTGYRYSFPFLSDSCGLTVDDHHVRPLYKHIIHIDRPTMCFIGIPYEVCTFLMFDLQARYVCKYLTGDMDLPSKEEMRLHTEKDVEDRIAKGYTKRQMHMMGVGPNQQAYYDDLAQEANVATIPSVMVKIWETAIHRLLSDFINFRGDKYRIVDENNFVQVTN</sequence>
<dbReference type="GO" id="GO:0050661">
    <property type="term" value="F:NADP binding"/>
    <property type="evidence" value="ECO:0007669"/>
    <property type="project" value="InterPro"/>
</dbReference>
<comment type="cofactor">
    <cofactor evidence="1 8">
        <name>FAD</name>
        <dbReference type="ChEBI" id="CHEBI:57692"/>
    </cofactor>
</comment>
<evidence type="ECO:0000256" key="3">
    <source>
        <dbReference type="ARBA" id="ARBA00022630"/>
    </source>
</evidence>
<dbReference type="PANTHER" id="PTHR23023">
    <property type="entry name" value="DIMETHYLANILINE MONOOXYGENASE"/>
    <property type="match status" value="1"/>
</dbReference>
<name>A0A9N9MMQ2_9CUCU</name>
<organism evidence="9 10">
    <name type="scientific">Ceutorhynchus assimilis</name>
    <name type="common">cabbage seed weevil</name>
    <dbReference type="NCBI Taxonomy" id="467358"/>
    <lineage>
        <taxon>Eukaryota</taxon>
        <taxon>Metazoa</taxon>
        <taxon>Ecdysozoa</taxon>
        <taxon>Arthropoda</taxon>
        <taxon>Hexapoda</taxon>
        <taxon>Insecta</taxon>
        <taxon>Pterygota</taxon>
        <taxon>Neoptera</taxon>
        <taxon>Endopterygota</taxon>
        <taxon>Coleoptera</taxon>
        <taxon>Polyphaga</taxon>
        <taxon>Cucujiformia</taxon>
        <taxon>Curculionidae</taxon>
        <taxon>Ceutorhynchinae</taxon>
        <taxon>Ceutorhynchus</taxon>
    </lineage>
</organism>
<proteinExistence type="inferred from homology"/>
<keyword evidence="10" id="KW-1185">Reference proteome</keyword>
<dbReference type="GO" id="GO:0004499">
    <property type="term" value="F:N,N-dimethylaniline monooxygenase activity"/>
    <property type="evidence" value="ECO:0007669"/>
    <property type="project" value="InterPro"/>
</dbReference>
<dbReference type="Pfam" id="PF00743">
    <property type="entry name" value="FMO-like"/>
    <property type="match status" value="2"/>
</dbReference>
<evidence type="ECO:0000256" key="4">
    <source>
        <dbReference type="ARBA" id="ARBA00022827"/>
    </source>
</evidence>
<dbReference type="InterPro" id="IPR050346">
    <property type="entry name" value="FMO-like"/>
</dbReference>
<evidence type="ECO:0000256" key="8">
    <source>
        <dbReference type="RuleBase" id="RU361177"/>
    </source>
</evidence>
<accession>A0A9N9MMQ2</accession>
<dbReference type="PRINTS" id="PR00370">
    <property type="entry name" value="FMOXYGENASE"/>
</dbReference>
<evidence type="ECO:0000256" key="1">
    <source>
        <dbReference type="ARBA" id="ARBA00001974"/>
    </source>
</evidence>
<dbReference type="EMBL" id="OU892279">
    <property type="protein sequence ID" value="CAG9766254.1"/>
    <property type="molecule type" value="Genomic_DNA"/>
</dbReference>
<dbReference type="AlphaFoldDB" id="A0A9N9MMQ2"/>
<dbReference type="SUPFAM" id="SSF51905">
    <property type="entry name" value="FAD/NAD(P)-binding domain"/>
    <property type="match status" value="2"/>
</dbReference>
<evidence type="ECO:0000313" key="10">
    <source>
        <dbReference type="Proteomes" id="UP001152799"/>
    </source>
</evidence>
<keyword evidence="5" id="KW-0521">NADP</keyword>
<dbReference type="EC" id="1.-.-.-" evidence="8"/>
<keyword evidence="3 8" id="KW-0285">Flavoprotein</keyword>
<comment type="similarity">
    <text evidence="2 8">Belongs to the FMO family.</text>
</comment>
<dbReference type="PIRSF" id="PIRSF000332">
    <property type="entry name" value="FMO"/>
    <property type="match status" value="1"/>
</dbReference>
<keyword evidence="6 8" id="KW-0560">Oxidoreductase</keyword>
<reference evidence="9" key="1">
    <citation type="submission" date="2022-01" db="EMBL/GenBank/DDBJ databases">
        <authorList>
            <person name="King R."/>
        </authorList>
    </citation>
    <scope>NUCLEOTIDE SEQUENCE</scope>
</reference>
<dbReference type="InterPro" id="IPR020946">
    <property type="entry name" value="Flavin_mOase-like"/>
</dbReference>
<gene>
    <name evidence="9" type="ORF">CEUTPL_LOCUS6841</name>
</gene>
<dbReference type="InterPro" id="IPR036188">
    <property type="entry name" value="FAD/NAD-bd_sf"/>
</dbReference>
<evidence type="ECO:0000256" key="6">
    <source>
        <dbReference type="ARBA" id="ARBA00023002"/>
    </source>
</evidence>
<protein>
    <recommendedName>
        <fullName evidence="8">Flavin-containing monooxygenase</fullName>
        <ecNumber evidence="8">1.-.-.-</ecNumber>
    </recommendedName>
</protein>
<dbReference type="OrthoDB" id="66881at2759"/>
<dbReference type="Proteomes" id="UP001152799">
    <property type="component" value="Chromosome 3"/>
</dbReference>
<keyword evidence="7 8" id="KW-0503">Monooxygenase</keyword>
<keyword evidence="4 8" id="KW-0274">FAD</keyword>
<dbReference type="InterPro" id="IPR000960">
    <property type="entry name" value="Flavin_mOase"/>
</dbReference>
<dbReference type="GO" id="GO:0050660">
    <property type="term" value="F:flavin adenine dinucleotide binding"/>
    <property type="evidence" value="ECO:0007669"/>
    <property type="project" value="InterPro"/>
</dbReference>
<evidence type="ECO:0000256" key="5">
    <source>
        <dbReference type="ARBA" id="ARBA00022857"/>
    </source>
</evidence>
<evidence type="ECO:0000256" key="2">
    <source>
        <dbReference type="ARBA" id="ARBA00009183"/>
    </source>
</evidence>
<evidence type="ECO:0000256" key="7">
    <source>
        <dbReference type="ARBA" id="ARBA00023033"/>
    </source>
</evidence>
<dbReference type="Gene3D" id="3.50.50.60">
    <property type="entry name" value="FAD/NAD(P)-binding domain"/>
    <property type="match status" value="2"/>
</dbReference>
<dbReference type="FunFam" id="3.50.50.60:FF:000138">
    <property type="entry name" value="Flavin-containing monooxygenase"/>
    <property type="match status" value="1"/>
</dbReference>
<evidence type="ECO:0000313" key="9">
    <source>
        <dbReference type="EMBL" id="CAG9766254.1"/>
    </source>
</evidence>